<keyword evidence="1 2" id="KW-0378">Hydrolase</keyword>
<comment type="similarity">
    <text evidence="2">Belongs to the Nudix hydrolase family.</text>
</comment>
<dbReference type="EMBL" id="JAYKXP010000025">
    <property type="protein sequence ID" value="KAK7045407.1"/>
    <property type="molecule type" value="Genomic_DNA"/>
</dbReference>
<dbReference type="Proteomes" id="UP001383192">
    <property type="component" value="Unassembled WGS sequence"/>
</dbReference>
<dbReference type="PANTHER" id="PTHR21340">
    <property type="entry name" value="DIADENOSINE 5,5-P1,P4-TETRAPHOSPHATE PYROPHOSPHOHYDROLASE MUTT"/>
    <property type="match status" value="1"/>
</dbReference>
<accession>A0AAW0D2D6</accession>
<evidence type="ECO:0000313" key="6">
    <source>
        <dbReference type="Proteomes" id="UP001383192"/>
    </source>
</evidence>
<feature type="compositionally biased region" description="Polar residues" evidence="3">
    <location>
        <begin position="1"/>
        <end position="10"/>
    </location>
</feature>
<dbReference type="InterPro" id="IPR015797">
    <property type="entry name" value="NUDIX_hydrolase-like_dom_sf"/>
</dbReference>
<evidence type="ECO:0000256" key="3">
    <source>
        <dbReference type="SAM" id="MobiDB-lite"/>
    </source>
</evidence>
<dbReference type="InterPro" id="IPR020476">
    <property type="entry name" value="Nudix_hydrolase"/>
</dbReference>
<dbReference type="PRINTS" id="PR00502">
    <property type="entry name" value="NUDIXFAMILY"/>
</dbReference>
<dbReference type="InterPro" id="IPR020084">
    <property type="entry name" value="NUDIX_hydrolase_CS"/>
</dbReference>
<dbReference type="GO" id="GO:0006167">
    <property type="term" value="P:AMP biosynthetic process"/>
    <property type="evidence" value="ECO:0007669"/>
    <property type="project" value="TreeGrafter"/>
</dbReference>
<reference evidence="5 6" key="1">
    <citation type="submission" date="2024-01" db="EMBL/GenBank/DDBJ databases">
        <title>A draft genome for a cacao thread blight-causing isolate of Paramarasmius palmivorus.</title>
        <authorList>
            <person name="Baruah I.K."/>
            <person name="Bukari Y."/>
            <person name="Amoako-Attah I."/>
            <person name="Meinhardt L.W."/>
            <person name="Bailey B.A."/>
            <person name="Cohen S.P."/>
        </authorList>
    </citation>
    <scope>NUCLEOTIDE SEQUENCE [LARGE SCALE GENOMIC DNA]</scope>
    <source>
        <strain evidence="5 6">GH-12</strain>
    </source>
</reference>
<feature type="domain" description="Nudix hydrolase" evidence="4">
    <location>
        <begin position="33"/>
        <end position="200"/>
    </location>
</feature>
<dbReference type="Pfam" id="PF00293">
    <property type="entry name" value="NUDIX"/>
    <property type="match status" value="1"/>
</dbReference>
<dbReference type="InterPro" id="IPR051325">
    <property type="entry name" value="Nudix_hydrolase_domain"/>
</dbReference>
<dbReference type="GO" id="GO:0004081">
    <property type="term" value="F:bis(5'-nucleosyl)-tetraphosphatase (asymmetrical) activity"/>
    <property type="evidence" value="ECO:0007669"/>
    <property type="project" value="TreeGrafter"/>
</dbReference>
<gene>
    <name evidence="5" type="ORF">VNI00_007660</name>
</gene>
<feature type="region of interest" description="Disordered" evidence="3">
    <location>
        <begin position="1"/>
        <end position="22"/>
    </location>
</feature>
<comment type="caution">
    <text evidence="5">The sequence shown here is derived from an EMBL/GenBank/DDBJ whole genome shotgun (WGS) entry which is preliminary data.</text>
</comment>
<evidence type="ECO:0000259" key="4">
    <source>
        <dbReference type="PROSITE" id="PS51462"/>
    </source>
</evidence>
<keyword evidence="6" id="KW-1185">Reference proteome</keyword>
<organism evidence="5 6">
    <name type="scientific">Paramarasmius palmivorus</name>
    <dbReference type="NCBI Taxonomy" id="297713"/>
    <lineage>
        <taxon>Eukaryota</taxon>
        <taxon>Fungi</taxon>
        <taxon>Dikarya</taxon>
        <taxon>Basidiomycota</taxon>
        <taxon>Agaricomycotina</taxon>
        <taxon>Agaricomycetes</taxon>
        <taxon>Agaricomycetidae</taxon>
        <taxon>Agaricales</taxon>
        <taxon>Marasmiineae</taxon>
        <taxon>Marasmiaceae</taxon>
        <taxon>Paramarasmius</taxon>
    </lineage>
</organism>
<sequence length="236" mass="26693">MNGSFSLIRNHSSKPVSDSSSPLFPNSGFAARDFRLGAGMVIIQPSTGKVVLLNEPARRSWFLPKGRKDVGESLEQAALREAFEESGYRVAPFPVYMLHNQPSAPEDRVLLPRMDTEAIYLTTMSWSAKYNIDGSLRRAAGEYFIHWYLGEIPENAVRHEGVCMPDEVGYVAHVLTWREALQKTSDVLEHSVLCYALKVYHNHLMFCEENEECEERRKEITSNIQKLFISAGQVPA</sequence>
<dbReference type="SUPFAM" id="SSF55811">
    <property type="entry name" value="Nudix"/>
    <property type="match status" value="1"/>
</dbReference>
<evidence type="ECO:0000256" key="1">
    <source>
        <dbReference type="ARBA" id="ARBA00022801"/>
    </source>
</evidence>
<dbReference type="CDD" id="cd02883">
    <property type="entry name" value="NUDIX_Hydrolase"/>
    <property type="match status" value="1"/>
</dbReference>
<evidence type="ECO:0000256" key="2">
    <source>
        <dbReference type="RuleBase" id="RU003476"/>
    </source>
</evidence>
<proteinExistence type="inferred from homology"/>
<dbReference type="GO" id="GO:0006754">
    <property type="term" value="P:ATP biosynthetic process"/>
    <property type="evidence" value="ECO:0007669"/>
    <property type="project" value="TreeGrafter"/>
</dbReference>
<evidence type="ECO:0000313" key="5">
    <source>
        <dbReference type="EMBL" id="KAK7045407.1"/>
    </source>
</evidence>
<dbReference type="InterPro" id="IPR000086">
    <property type="entry name" value="NUDIX_hydrolase_dom"/>
</dbReference>
<dbReference type="AlphaFoldDB" id="A0AAW0D2D6"/>
<dbReference type="Gene3D" id="3.90.79.10">
    <property type="entry name" value="Nucleoside Triphosphate Pyrophosphohydrolase"/>
    <property type="match status" value="1"/>
</dbReference>
<protein>
    <recommendedName>
        <fullName evidence="4">Nudix hydrolase domain-containing protein</fullName>
    </recommendedName>
</protein>
<dbReference type="PROSITE" id="PS00893">
    <property type="entry name" value="NUDIX_BOX"/>
    <property type="match status" value="1"/>
</dbReference>
<dbReference type="PANTHER" id="PTHR21340:SF0">
    <property type="entry name" value="BIS(5'-NUCLEOSYL)-TETRAPHOSPHATASE [ASYMMETRICAL]"/>
    <property type="match status" value="1"/>
</dbReference>
<name>A0AAW0D2D6_9AGAR</name>
<dbReference type="PROSITE" id="PS51462">
    <property type="entry name" value="NUDIX"/>
    <property type="match status" value="1"/>
</dbReference>